<evidence type="ECO:0000256" key="1">
    <source>
        <dbReference type="SAM" id="SignalP"/>
    </source>
</evidence>
<feature type="chain" id="PRO_5016071549" description="Lipoprotein" evidence="1">
    <location>
        <begin position="21"/>
        <end position="59"/>
    </location>
</feature>
<evidence type="ECO:0000313" key="2">
    <source>
        <dbReference type="EMBL" id="PZX47517.1"/>
    </source>
</evidence>
<evidence type="ECO:0000313" key="3">
    <source>
        <dbReference type="Proteomes" id="UP000248882"/>
    </source>
</evidence>
<proteinExistence type="predicted"/>
<dbReference type="AlphaFoldDB" id="A0A2W7QV13"/>
<name>A0A2W7QV13_9BACT</name>
<dbReference type="PROSITE" id="PS51257">
    <property type="entry name" value="PROKAR_LIPOPROTEIN"/>
    <property type="match status" value="1"/>
</dbReference>
<dbReference type="RefSeq" id="WP_111322739.1">
    <property type="nucleotide sequence ID" value="NZ_QKZT01000025.1"/>
</dbReference>
<keyword evidence="3" id="KW-1185">Reference proteome</keyword>
<comment type="caution">
    <text evidence="2">The sequence shown here is derived from an EMBL/GenBank/DDBJ whole genome shotgun (WGS) entry which is preliminary data.</text>
</comment>
<dbReference type="Proteomes" id="UP000248882">
    <property type="component" value="Unassembled WGS sequence"/>
</dbReference>
<keyword evidence="1" id="KW-0732">Signal</keyword>
<reference evidence="2 3" key="1">
    <citation type="submission" date="2018-06" db="EMBL/GenBank/DDBJ databases">
        <title>Genomic Encyclopedia of Archaeal and Bacterial Type Strains, Phase II (KMG-II): from individual species to whole genera.</title>
        <authorList>
            <person name="Goeker M."/>
        </authorList>
    </citation>
    <scope>NUCLEOTIDE SEQUENCE [LARGE SCALE GENOMIC DNA]</scope>
    <source>
        <strain evidence="2 3">DSM 19830</strain>
    </source>
</reference>
<accession>A0A2W7QV13</accession>
<protein>
    <recommendedName>
        <fullName evidence="4">Lipoprotein</fullName>
    </recommendedName>
</protein>
<feature type="signal peptide" evidence="1">
    <location>
        <begin position="1"/>
        <end position="20"/>
    </location>
</feature>
<dbReference type="EMBL" id="QKZT01000025">
    <property type="protein sequence ID" value="PZX47517.1"/>
    <property type="molecule type" value="Genomic_DNA"/>
</dbReference>
<sequence>MKKKLFVFGLIIFASMLVTACANMYVSGGVGMSYYGGPYGGYGMSPHVNVGMYGGGMRW</sequence>
<organism evidence="2 3">
    <name type="scientific">Algoriphagus chordae</name>
    <dbReference type="NCBI Taxonomy" id="237019"/>
    <lineage>
        <taxon>Bacteria</taxon>
        <taxon>Pseudomonadati</taxon>
        <taxon>Bacteroidota</taxon>
        <taxon>Cytophagia</taxon>
        <taxon>Cytophagales</taxon>
        <taxon>Cyclobacteriaceae</taxon>
        <taxon>Algoriphagus</taxon>
    </lineage>
</organism>
<evidence type="ECO:0008006" key="4">
    <source>
        <dbReference type="Google" id="ProtNLM"/>
    </source>
</evidence>
<gene>
    <name evidence="2" type="ORF">LV85_04008</name>
</gene>